<reference evidence="3" key="1">
    <citation type="submission" date="2022-11" db="UniProtKB">
        <authorList>
            <consortium name="WormBaseParasite"/>
        </authorList>
    </citation>
    <scope>IDENTIFICATION</scope>
</reference>
<organism evidence="2 3">
    <name type="scientific">Acrobeloides nanus</name>
    <dbReference type="NCBI Taxonomy" id="290746"/>
    <lineage>
        <taxon>Eukaryota</taxon>
        <taxon>Metazoa</taxon>
        <taxon>Ecdysozoa</taxon>
        <taxon>Nematoda</taxon>
        <taxon>Chromadorea</taxon>
        <taxon>Rhabditida</taxon>
        <taxon>Tylenchina</taxon>
        <taxon>Cephalobomorpha</taxon>
        <taxon>Cephaloboidea</taxon>
        <taxon>Cephalobidae</taxon>
        <taxon>Acrobeloides</taxon>
    </lineage>
</organism>
<dbReference type="WBParaSite" id="ACRNAN_scaffold16756.g23527.t1">
    <property type="protein sequence ID" value="ACRNAN_scaffold16756.g23527.t1"/>
    <property type="gene ID" value="ACRNAN_scaffold16756.g23527"/>
</dbReference>
<dbReference type="InterPro" id="IPR000210">
    <property type="entry name" value="BTB/POZ_dom"/>
</dbReference>
<dbReference type="InterPro" id="IPR011333">
    <property type="entry name" value="SKP1/BTB/POZ_sf"/>
</dbReference>
<dbReference type="Gene3D" id="3.30.710.10">
    <property type="entry name" value="Potassium Channel Kv1.1, Chain A"/>
    <property type="match status" value="1"/>
</dbReference>
<dbReference type="PANTHER" id="PTHR22744">
    <property type="entry name" value="HELIX LOOP HELIX PROTEIN 21-RELATED"/>
    <property type="match status" value="1"/>
</dbReference>
<feature type="domain" description="BTB" evidence="1">
    <location>
        <begin position="5"/>
        <end position="82"/>
    </location>
</feature>
<accession>A0A914D151</accession>
<protein>
    <submittedName>
        <fullName evidence="3">BTB domain-containing protein</fullName>
    </submittedName>
</protein>
<keyword evidence="2" id="KW-1185">Reference proteome</keyword>
<dbReference type="SUPFAM" id="SSF54695">
    <property type="entry name" value="POZ domain"/>
    <property type="match status" value="1"/>
</dbReference>
<dbReference type="AlphaFoldDB" id="A0A914D151"/>
<evidence type="ECO:0000313" key="2">
    <source>
        <dbReference type="Proteomes" id="UP000887540"/>
    </source>
</evidence>
<name>A0A914D151_9BILA</name>
<evidence type="ECO:0000313" key="3">
    <source>
        <dbReference type="WBParaSite" id="ACRNAN_scaffold16756.g23527.t1"/>
    </source>
</evidence>
<evidence type="ECO:0000259" key="1">
    <source>
        <dbReference type="Pfam" id="PF00651"/>
    </source>
</evidence>
<dbReference type="PANTHER" id="PTHR22744:SF14">
    <property type="entry name" value="BTB DOMAIN-CONTAINING PROTEIN-RELATED"/>
    <property type="match status" value="1"/>
</dbReference>
<proteinExistence type="predicted"/>
<sequence>MLFGEFIEGQQKEVILKEPKYNEFMALLKIIYLEEEVTGLSSLPVMNMGDYLAKTCGPLLKLADFYQIRTVVQKCDKFLKNSSDVSMIEKLCLVDNYKLPETKNVCLNSVELKKPSFARDLTKKPEYGKISDKLKVSLLENALNSEQMYCDGCNQQRNYQRYNELNGIVSNKKIVYTTMGELKRRLNIKCASCNNDCV</sequence>
<dbReference type="Proteomes" id="UP000887540">
    <property type="component" value="Unplaced"/>
</dbReference>
<dbReference type="Pfam" id="PF00651">
    <property type="entry name" value="BTB"/>
    <property type="match status" value="1"/>
</dbReference>